<sequence>MKLIHRANPVSIHRAYVLQVLVSWQHSRLEKLLVMKGFGYPDPMTSPITALRTALSRELLEVNAGSDVFDRGEQLLHAVTIEGEDDRQVEGAVRGTRLYEVGFRLVGGQIQSFCSCPHHQRGFFCKHLVALGLTLLDEPSKPGVLSFDDDAFDDAFDDVPVPVQARDADPVSQMLAALDRDDLLTVLDALRDAVPGAEDYLAQLSHAVLTDSGIAADLTPEEVENYVRQLITDACRVGPFVDYHRAGEVADQLGQVVNEIEALAMAGHQKALIKQSRRLVDRISTILERTDDSDGYLGGVLEDAAALHAFICVTGEAHPGKVVDWVLKVQLTGPGWPEVSIADFWPILDDRAKAKYRRGLESALDNPAGDRHDSRRWSITRHLVEFADATGDVDLAVTTLEQIGNLKEAFHRLVEVNRIDQAQDLFEQMLGDWQGLPGHRLAAGEIVDILVDTNRVDEAVEFARRELARHQSLANYLLLVEAGRARGEDLQSEAQAMITNVFALQEVLLHEGDTEALWELIATREAMLVPDSVITYFERTVPDRALELLIRLGRDVAGGPAVEKNYKRAAELFSRARKLQPASLELSRTLAELRDTHYRRTKMLAIFDRHGL</sequence>
<dbReference type="InterPro" id="IPR007527">
    <property type="entry name" value="Znf_SWIM"/>
</dbReference>
<keyword evidence="1" id="KW-0863">Zinc-finger</keyword>
<keyword evidence="1" id="KW-0479">Metal-binding</keyword>
<feature type="domain" description="SWIM-type" evidence="2">
    <location>
        <begin position="99"/>
        <end position="136"/>
    </location>
</feature>
<dbReference type="InterPro" id="IPR011990">
    <property type="entry name" value="TPR-like_helical_dom_sf"/>
</dbReference>
<dbReference type="eggNOG" id="COG4715">
    <property type="taxonomic scope" value="Bacteria"/>
</dbReference>
<dbReference type="HOGENOM" id="CLU_472426_0_0_11"/>
<name>Q8FQU0_COREF</name>
<dbReference type="Pfam" id="PF04434">
    <property type="entry name" value="SWIM"/>
    <property type="match status" value="1"/>
</dbReference>
<dbReference type="PROSITE" id="PS50966">
    <property type="entry name" value="ZF_SWIM"/>
    <property type="match status" value="1"/>
</dbReference>
<keyword evidence="4" id="KW-1185">Reference proteome</keyword>
<accession>Q8FQU0</accession>
<dbReference type="Proteomes" id="UP000001409">
    <property type="component" value="Chromosome"/>
</dbReference>
<keyword evidence="1" id="KW-0862">Zinc</keyword>
<proteinExistence type="predicted"/>
<dbReference type="KEGG" id="cef:CE1028"/>
<reference evidence="3 4" key="1">
    <citation type="journal article" date="2003" name="Genome Res.">
        <title>Comparative complete genome sequence analysis of the amino acid replacements responsible for the thermostability of Corynebacterium efficiens.</title>
        <authorList>
            <person name="Nishio Y."/>
            <person name="Nakamura Y."/>
            <person name="Kawarabayasi Y."/>
            <person name="Usuda Y."/>
            <person name="Kimura E."/>
            <person name="Sugimoto S."/>
            <person name="Matsui K."/>
            <person name="Yamagishi A."/>
            <person name="Kikuchi H."/>
            <person name="Ikeo K."/>
            <person name="Gojobori T."/>
        </authorList>
    </citation>
    <scope>NUCLEOTIDE SEQUENCE [LARGE SCALE GENOMIC DNA]</scope>
    <source>
        <strain evidence="4">DSM 44549 / YS-314 / AJ 12310 / JCM 11189 / NBRC 100395</strain>
    </source>
</reference>
<evidence type="ECO:0000256" key="1">
    <source>
        <dbReference type="PROSITE-ProRule" id="PRU00325"/>
    </source>
</evidence>
<protein>
    <recommendedName>
        <fullName evidence="2">SWIM-type domain-containing protein</fullName>
    </recommendedName>
</protein>
<organism evidence="3 4">
    <name type="scientific">Corynebacterium efficiens (strain DSM 44549 / YS-314 / AJ 12310 / JCM 11189 / NBRC 100395)</name>
    <dbReference type="NCBI Taxonomy" id="196164"/>
    <lineage>
        <taxon>Bacteria</taxon>
        <taxon>Bacillati</taxon>
        <taxon>Actinomycetota</taxon>
        <taxon>Actinomycetes</taxon>
        <taxon>Mycobacteriales</taxon>
        <taxon>Corynebacteriaceae</taxon>
        <taxon>Corynebacterium</taxon>
    </lineage>
</organism>
<dbReference type="EMBL" id="BA000035">
    <property type="protein sequence ID" value="BAC17838.1"/>
    <property type="molecule type" value="Genomic_DNA"/>
</dbReference>
<dbReference type="Gene3D" id="1.25.40.10">
    <property type="entry name" value="Tetratricopeptide repeat domain"/>
    <property type="match status" value="1"/>
</dbReference>
<evidence type="ECO:0000259" key="2">
    <source>
        <dbReference type="PROSITE" id="PS50966"/>
    </source>
</evidence>
<dbReference type="STRING" id="196164.gene:10741434"/>
<dbReference type="GO" id="GO:0008270">
    <property type="term" value="F:zinc ion binding"/>
    <property type="evidence" value="ECO:0007669"/>
    <property type="project" value="UniProtKB-KW"/>
</dbReference>
<dbReference type="AlphaFoldDB" id="Q8FQU0"/>
<evidence type="ECO:0000313" key="4">
    <source>
        <dbReference type="Proteomes" id="UP000001409"/>
    </source>
</evidence>
<evidence type="ECO:0000313" key="3">
    <source>
        <dbReference type="EMBL" id="BAC17838.1"/>
    </source>
</evidence>